<feature type="signal peptide" evidence="1">
    <location>
        <begin position="1"/>
        <end position="28"/>
    </location>
</feature>
<proteinExistence type="predicted"/>
<keyword evidence="1" id="KW-0732">Signal</keyword>
<dbReference type="EMBL" id="BPQB01000051">
    <property type="protein sequence ID" value="GJE95671.1"/>
    <property type="molecule type" value="Genomic_DNA"/>
</dbReference>
<evidence type="ECO:0008006" key="4">
    <source>
        <dbReference type="Google" id="ProtNLM"/>
    </source>
</evidence>
<comment type="caution">
    <text evidence="2">The sequence shown here is derived from an EMBL/GenBank/DDBJ whole genome shotgun (WGS) entry which is preliminary data.</text>
</comment>
<evidence type="ECO:0000256" key="1">
    <source>
        <dbReference type="SAM" id="SignalP"/>
    </source>
</evidence>
<reference evidence="2 3" key="1">
    <citation type="submission" date="2021-08" db="EMBL/GenBank/DDBJ databases">
        <title>Draft Genome Sequence of Phanerochaete sordida strain YK-624.</title>
        <authorList>
            <person name="Mori T."/>
            <person name="Dohra H."/>
            <person name="Suzuki T."/>
            <person name="Kawagishi H."/>
            <person name="Hirai H."/>
        </authorList>
    </citation>
    <scope>NUCLEOTIDE SEQUENCE [LARGE SCALE GENOMIC DNA]</scope>
    <source>
        <strain evidence="2 3">YK-624</strain>
    </source>
</reference>
<evidence type="ECO:0000313" key="3">
    <source>
        <dbReference type="Proteomes" id="UP000703269"/>
    </source>
</evidence>
<keyword evidence="3" id="KW-1185">Reference proteome</keyword>
<accession>A0A9P3GJ09</accession>
<gene>
    <name evidence="2" type="ORF">PsYK624_118570</name>
</gene>
<sequence length="74" mass="7742">MQLHANIPLVAVIALLALSSDLRFGVHAAPTAALSVAQRPRGDSIGTAFGGSPNIDKEEELLRELDVSDGTFSI</sequence>
<dbReference type="Proteomes" id="UP000703269">
    <property type="component" value="Unassembled WGS sequence"/>
</dbReference>
<organism evidence="2 3">
    <name type="scientific">Phanerochaete sordida</name>
    <dbReference type="NCBI Taxonomy" id="48140"/>
    <lineage>
        <taxon>Eukaryota</taxon>
        <taxon>Fungi</taxon>
        <taxon>Dikarya</taxon>
        <taxon>Basidiomycota</taxon>
        <taxon>Agaricomycotina</taxon>
        <taxon>Agaricomycetes</taxon>
        <taxon>Polyporales</taxon>
        <taxon>Phanerochaetaceae</taxon>
        <taxon>Phanerochaete</taxon>
    </lineage>
</organism>
<evidence type="ECO:0000313" key="2">
    <source>
        <dbReference type="EMBL" id="GJE95671.1"/>
    </source>
</evidence>
<name>A0A9P3GJ09_9APHY</name>
<protein>
    <recommendedName>
        <fullName evidence="4">RxLR effector protein</fullName>
    </recommendedName>
</protein>
<dbReference type="AlphaFoldDB" id="A0A9P3GJ09"/>
<feature type="chain" id="PRO_5040272152" description="RxLR effector protein" evidence="1">
    <location>
        <begin position="29"/>
        <end position="74"/>
    </location>
</feature>